<accession>A0A6B8KE76</accession>
<dbReference type="SUPFAM" id="SSF52200">
    <property type="entry name" value="Toll/Interleukin receptor TIR domain"/>
    <property type="match status" value="1"/>
</dbReference>
<dbReference type="Gene3D" id="3.40.50.10140">
    <property type="entry name" value="Toll/interleukin-1 receptor homology (TIR) domain"/>
    <property type="match status" value="1"/>
</dbReference>
<evidence type="ECO:0000259" key="2">
    <source>
        <dbReference type="PROSITE" id="PS50104"/>
    </source>
</evidence>
<dbReference type="Pfam" id="PF13676">
    <property type="entry name" value="TIR_2"/>
    <property type="match status" value="1"/>
</dbReference>
<dbReference type="EMBL" id="CP046052">
    <property type="protein sequence ID" value="QGM45305.1"/>
    <property type="molecule type" value="Genomic_DNA"/>
</dbReference>
<dbReference type="InterPro" id="IPR035897">
    <property type="entry name" value="Toll_tir_struct_dom_sf"/>
</dbReference>
<evidence type="ECO:0000256" key="1">
    <source>
        <dbReference type="SAM" id="MobiDB-lite"/>
    </source>
</evidence>
<sequence length="784" mass="85758">MRQEGELVGEELLMWSALPPPTRGGRPPKAVGWGQKARVWVENHPTPPLRGDPPPRWEGKRPSPKRPALPRLGWTSQTLYPRGTVFSQRGLFLAGEAEGGELKISSRKELEEWLKSLPPEQGQRVAAAIAARAALRVACLADAYRMHKVFPLGDLSTLMFVTFSLAAVVRAATQYPNRANELRDSAESIIRDSLSLPGFTNPVGVNVRDCTVSAARSALYVPAPDIFTGWAGFCAASIEYATFAAANAAAASTQTFFAEAVVAARDDAAKLIWASVAGDLSYFASGSAPKALASKPLWPDGEPPWARDLRVSLRFALPPQNDWQVWFDWYDRRLAGVSDPEEVELVFATVPESERAKGPAAANRWIRDRLEELQKEALSQQPAASWDFFISYSTHDEADAREVAAVIEQAGYSTFAQFKDMATGNNFVREMQAGLDDSGRVIALYSPNYEKSDHCQAEWSAAYNSDPSGRQRKLIPLLLRPTALNPLARQIVYKSLVGLSKEQRGVAILEAIAPKPAKRDVTQIRAELAETASPQPALNDTNQLDAGPNKVFDKPFVDQDLVELPYIQRTLIKTIRRALPPNAPKILDSALRSYDEELQERGLQPIIGILKALASALEKEIESIKATEPELLGVGNADLFESFLENHGLLVTHFPLKNEEKFADIPIDETEATGDALIQPIAEVSEKMQEMVQVGLATQNIGKITENSAQFAKDIAPLPPDIAASDPGSRHVTLKRRYVLGTLGFLVALYNILGSTASILATEQGAALFQAVGKAIEELSKFLI</sequence>
<reference evidence="3 4" key="1">
    <citation type="submission" date="2019-11" db="EMBL/GenBank/DDBJ databases">
        <title>The genome sequence of Methylocystis heyeri.</title>
        <authorList>
            <person name="Oshkin I.Y."/>
            <person name="Miroshnikov K."/>
            <person name="Dedysh S.N."/>
        </authorList>
    </citation>
    <scope>NUCLEOTIDE SEQUENCE [LARGE SCALE GENOMIC DNA]</scope>
    <source>
        <strain evidence="3 4">H2</strain>
    </source>
</reference>
<dbReference type="PROSITE" id="PS50104">
    <property type="entry name" value="TIR"/>
    <property type="match status" value="1"/>
</dbReference>
<evidence type="ECO:0000313" key="3">
    <source>
        <dbReference type="EMBL" id="QGM45305.1"/>
    </source>
</evidence>
<dbReference type="GO" id="GO:0007165">
    <property type="term" value="P:signal transduction"/>
    <property type="evidence" value="ECO:0007669"/>
    <property type="project" value="InterPro"/>
</dbReference>
<gene>
    <name evidence="3" type="ORF">H2LOC_006125</name>
</gene>
<organism evidence="3 4">
    <name type="scientific">Methylocystis heyeri</name>
    <dbReference type="NCBI Taxonomy" id="391905"/>
    <lineage>
        <taxon>Bacteria</taxon>
        <taxon>Pseudomonadati</taxon>
        <taxon>Pseudomonadota</taxon>
        <taxon>Alphaproteobacteria</taxon>
        <taxon>Hyphomicrobiales</taxon>
        <taxon>Methylocystaceae</taxon>
        <taxon>Methylocystis</taxon>
    </lineage>
</organism>
<proteinExistence type="predicted"/>
<name>A0A6B8KE76_9HYPH</name>
<protein>
    <submittedName>
        <fullName evidence="3">TIR domain-containing protein</fullName>
    </submittedName>
</protein>
<dbReference type="Proteomes" id="UP000309061">
    <property type="component" value="Chromosome"/>
</dbReference>
<dbReference type="AlphaFoldDB" id="A0A6B8KE76"/>
<dbReference type="KEGG" id="mhey:H2LOC_006125"/>
<dbReference type="OrthoDB" id="8410829at2"/>
<evidence type="ECO:0000313" key="4">
    <source>
        <dbReference type="Proteomes" id="UP000309061"/>
    </source>
</evidence>
<feature type="region of interest" description="Disordered" evidence="1">
    <location>
        <begin position="42"/>
        <end position="73"/>
    </location>
</feature>
<feature type="domain" description="TIR" evidence="2">
    <location>
        <begin position="384"/>
        <end position="528"/>
    </location>
</feature>
<dbReference type="InterPro" id="IPR000157">
    <property type="entry name" value="TIR_dom"/>
</dbReference>
<keyword evidence="4" id="KW-1185">Reference proteome</keyword>